<comment type="caution">
    <text evidence="2">The sequence shown here is derived from an EMBL/GenBank/DDBJ whole genome shotgun (WGS) entry which is preliminary data.</text>
</comment>
<keyword evidence="2" id="KW-0547">Nucleotide-binding</keyword>
<organism evidence="2 3">
    <name type="scientific">Mucilaginibacter agri</name>
    <dbReference type="NCBI Taxonomy" id="2695265"/>
    <lineage>
        <taxon>Bacteria</taxon>
        <taxon>Pseudomonadati</taxon>
        <taxon>Bacteroidota</taxon>
        <taxon>Sphingobacteriia</taxon>
        <taxon>Sphingobacteriales</taxon>
        <taxon>Sphingobacteriaceae</taxon>
        <taxon>Mucilaginibacter</taxon>
    </lineage>
</organism>
<dbReference type="SUPFAM" id="SSF52540">
    <property type="entry name" value="P-loop containing nucleoside triphosphate hydrolases"/>
    <property type="match status" value="1"/>
</dbReference>
<keyword evidence="2" id="KW-0067">ATP-binding</keyword>
<dbReference type="EMBL" id="WWEO01000033">
    <property type="protein sequence ID" value="NCD68024.1"/>
    <property type="molecule type" value="Genomic_DNA"/>
</dbReference>
<keyword evidence="3" id="KW-1185">Reference proteome</keyword>
<evidence type="ECO:0000259" key="1">
    <source>
        <dbReference type="Pfam" id="PF00005"/>
    </source>
</evidence>
<accession>A0A965ZDH7</accession>
<dbReference type="GO" id="GO:0016887">
    <property type="term" value="F:ATP hydrolysis activity"/>
    <property type="evidence" value="ECO:0007669"/>
    <property type="project" value="InterPro"/>
</dbReference>
<dbReference type="GO" id="GO:0015421">
    <property type="term" value="F:ABC-type oligopeptide transporter activity"/>
    <property type="evidence" value="ECO:0007669"/>
    <property type="project" value="TreeGrafter"/>
</dbReference>
<dbReference type="GO" id="GO:0090374">
    <property type="term" value="P:oligopeptide export from mitochondrion"/>
    <property type="evidence" value="ECO:0007669"/>
    <property type="project" value="TreeGrafter"/>
</dbReference>
<protein>
    <submittedName>
        <fullName evidence="2">ATP-binding cassette domain-containing protein</fullName>
    </submittedName>
</protein>
<reference evidence="2" key="2">
    <citation type="submission" date="2020-10" db="EMBL/GenBank/DDBJ databases">
        <title>Mucilaginibacter sp. nov., isolated from soil.</title>
        <authorList>
            <person name="Jeon C.O."/>
        </authorList>
    </citation>
    <scope>NUCLEOTIDE SEQUENCE</scope>
    <source>
        <strain evidence="2">R11</strain>
    </source>
</reference>
<proteinExistence type="predicted"/>
<dbReference type="GO" id="GO:0005524">
    <property type="term" value="F:ATP binding"/>
    <property type="evidence" value="ECO:0007669"/>
    <property type="project" value="UniProtKB-KW"/>
</dbReference>
<dbReference type="InterPro" id="IPR027417">
    <property type="entry name" value="P-loop_NTPase"/>
</dbReference>
<name>A0A965ZDH7_9SPHI</name>
<dbReference type="Proteomes" id="UP000638732">
    <property type="component" value="Unassembled WGS sequence"/>
</dbReference>
<dbReference type="InterPro" id="IPR003439">
    <property type="entry name" value="ABC_transporter-like_ATP-bd"/>
</dbReference>
<dbReference type="PANTHER" id="PTHR43394">
    <property type="entry name" value="ATP-DEPENDENT PERMEASE MDL1, MITOCHONDRIAL"/>
    <property type="match status" value="1"/>
</dbReference>
<dbReference type="PANTHER" id="PTHR43394:SF1">
    <property type="entry name" value="ATP-BINDING CASSETTE SUB-FAMILY B MEMBER 10, MITOCHONDRIAL"/>
    <property type="match status" value="1"/>
</dbReference>
<evidence type="ECO:0000313" key="3">
    <source>
        <dbReference type="Proteomes" id="UP000638732"/>
    </source>
</evidence>
<feature type="domain" description="ABC transporter" evidence="1">
    <location>
        <begin position="39"/>
        <end position="179"/>
    </location>
</feature>
<reference evidence="2" key="1">
    <citation type="submission" date="2020-01" db="EMBL/GenBank/DDBJ databases">
        <authorList>
            <person name="Seo Y.L."/>
        </authorList>
    </citation>
    <scope>NUCLEOTIDE SEQUENCE</scope>
    <source>
        <strain evidence="2">R11</strain>
    </source>
</reference>
<dbReference type="InterPro" id="IPR039421">
    <property type="entry name" value="Type_1_exporter"/>
</dbReference>
<dbReference type="Pfam" id="PF00005">
    <property type="entry name" value="ABC_tran"/>
    <property type="match status" value="1"/>
</dbReference>
<sequence length="196" mass="21683">MEGEESPSAQYFRTIAPCSDLTLKNICFKYPGAGNNDVLSNINLTIPAKETTAIVGMSGSGKTTVLKLLLGFYSATKGEIKIDDVTINQILPTIWRKKCGVVMQEGFIFSDTVINNIAPGEDNPDLKELWNAIEMARLDDFINSPPLGLYTKIGLEGNGLSQGQKQRLLIARAIYKNRSTCFLMKRPMRWILSMSS</sequence>
<dbReference type="RefSeq" id="WP_166584047.1">
    <property type="nucleotide sequence ID" value="NZ_WWEO01000033.1"/>
</dbReference>
<evidence type="ECO:0000313" key="2">
    <source>
        <dbReference type="EMBL" id="NCD68024.1"/>
    </source>
</evidence>
<dbReference type="AlphaFoldDB" id="A0A965ZDH7"/>
<dbReference type="Gene3D" id="3.40.50.300">
    <property type="entry name" value="P-loop containing nucleotide triphosphate hydrolases"/>
    <property type="match status" value="1"/>
</dbReference>
<gene>
    <name evidence="2" type="ORF">GSY63_01495</name>
</gene>